<dbReference type="EMBL" id="JBJQOH010000001">
    <property type="protein sequence ID" value="KAL3701013.1"/>
    <property type="molecule type" value="Genomic_DNA"/>
</dbReference>
<feature type="region of interest" description="Disordered" evidence="1">
    <location>
        <begin position="1"/>
        <end position="23"/>
    </location>
</feature>
<dbReference type="AlphaFoldDB" id="A0ABD3IBH8"/>
<organism evidence="2 3">
    <name type="scientific">Riccia sorocarpa</name>
    <dbReference type="NCBI Taxonomy" id="122646"/>
    <lineage>
        <taxon>Eukaryota</taxon>
        <taxon>Viridiplantae</taxon>
        <taxon>Streptophyta</taxon>
        <taxon>Embryophyta</taxon>
        <taxon>Marchantiophyta</taxon>
        <taxon>Marchantiopsida</taxon>
        <taxon>Marchantiidae</taxon>
        <taxon>Marchantiales</taxon>
        <taxon>Ricciaceae</taxon>
        <taxon>Riccia</taxon>
    </lineage>
</organism>
<proteinExistence type="predicted"/>
<dbReference type="Proteomes" id="UP001633002">
    <property type="component" value="Unassembled WGS sequence"/>
</dbReference>
<protein>
    <submittedName>
        <fullName evidence="2">Uncharacterized protein</fullName>
    </submittedName>
</protein>
<evidence type="ECO:0000313" key="3">
    <source>
        <dbReference type="Proteomes" id="UP001633002"/>
    </source>
</evidence>
<reference evidence="2 3" key="1">
    <citation type="submission" date="2024-09" db="EMBL/GenBank/DDBJ databases">
        <title>Chromosome-scale assembly of Riccia sorocarpa.</title>
        <authorList>
            <person name="Paukszto L."/>
        </authorList>
    </citation>
    <scope>NUCLEOTIDE SEQUENCE [LARGE SCALE GENOMIC DNA]</scope>
    <source>
        <strain evidence="2">LP-2024</strain>
        <tissue evidence="2">Aerial parts of the thallus</tissue>
    </source>
</reference>
<evidence type="ECO:0000256" key="1">
    <source>
        <dbReference type="SAM" id="MobiDB-lite"/>
    </source>
</evidence>
<name>A0ABD3IBH8_9MARC</name>
<evidence type="ECO:0000313" key="2">
    <source>
        <dbReference type="EMBL" id="KAL3701013.1"/>
    </source>
</evidence>
<keyword evidence="3" id="KW-1185">Reference proteome</keyword>
<gene>
    <name evidence="2" type="ORF">R1sor_019035</name>
</gene>
<comment type="caution">
    <text evidence="2">The sequence shown here is derived from an EMBL/GenBank/DDBJ whole genome shotgun (WGS) entry which is preliminary data.</text>
</comment>
<accession>A0ABD3IBH8</accession>
<sequence>MPPRVPPRRPGDRHLPRGCSEVPGEKVRIPESLLPGYVQLKHLLGPTIGHADVFRFLFETAETRIERIVQENLSREVPAEDTPDGPAPPIECDGEEVMLWEFDSYLDLDVDFELNFIMLIFLH</sequence>